<dbReference type="GO" id="GO:0005737">
    <property type="term" value="C:cytoplasm"/>
    <property type="evidence" value="ECO:0007669"/>
    <property type="project" value="TreeGrafter"/>
</dbReference>
<dbReference type="SUPFAM" id="SSF50621">
    <property type="entry name" value="Alanine racemase C-terminal domain-like"/>
    <property type="match status" value="1"/>
</dbReference>
<evidence type="ECO:0000259" key="11">
    <source>
        <dbReference type="Pfam" id="PF00278"/>
    </source>
</evidence>
<feature type="domain" description="Orn/DAP/Arg decarboxylase 2 N-terminal" evidence="12">
    <location>
        <begin position="115"/>
        <end position="348"/>
    </location>
</feature>
<dbReference type="SUPFAM" id="SSF51419">
    <property type="entry name" value="PLP-binding barrel"/>
    <property type="match status" value="1"/>
</dbReference>
<dbReference type="Gene3D" id="3.20.20.10">
    <property type="entry name" value="Alanine racemase"/>
    <property type="match status" value="1"/>
</dbReference>
<keyword evidence="14" id="KW-1185">Reference proteome</keyword>
<dbReference type="EMBL" id="CACVBS010000050">
    <property type="protein sequence ID" value="CAA7265753.1"/>
    <property type="molecule type" value="Genomic_DNA"/>
</dbReference>
<dbReference type="InterPro" id="IPR009006">
    <property type="entry name" value="Ala_racemase/Decarboxylase_C"/>
</dbReference>
<comment type="caution">
    <text evidence="13">The sequence shown here is derived from an EMBL/GenBank/DDBJ whole genome shotgun (WGS) entry which is preliminary data.</text>
</comment>
<evidence type="ECO:0000256" key="4">
    <source>
        <dbReference type="ARBA" id="ARBA00023239"/>
    </source>
</evidence>
<dbReference type="PROSITE" id="PS00878">
    <property type="entry name" value="ODR_DC_2_1"/>
    <property type="match status" value="1"/>
</dbReference>
<dbReference type="OrthoDB" id="5034579at2759"/>
<dbReference type="GO" id="GO:0033387">
    <property type="term" value="P:putrescine biosynthetic process from arginine, via ornithine"/>
    <property type="evidence" value="ECO:0007669"/>
    <property type="project" value="TreeGrafter"/>
</dbReference>
<dbReference type="InterPro" id="IPR002433">
    <property type="entry name" value="Orn_de-COase"/>
</dbReference>
<dbReference type="PRINTS" id="PR01179">
    <property type="entry name" value="ODADCRBXLASE"/>
</dbReference>
<sequence length="526" mass="56755">MSRLETLPPINPIDFNISSSPDSYTRFHESNLPWATNALLNDILSSSPPLRVTATPLSASGDSHVNKGETIFPSLPPLLTGHPEVHLRNGIMNASRLAAAHEPDAEKAFFVADLSQVYQQQQRWKTSLPEIQPFYAVKCNPDPYVIRLLAAMGAGFDCASNNEIAQVLRVGGIDASQIIFANPCKAVSFVRNAAKMGVDLMTFDNADELYKIKRAHPRARCVVRILTDDSKSLCAFGIKFGAPLTTVPGLLAKARELGLDVVGVSFHVGSGCYDPTVYSDAIARARRVFEMGKEAGYRFSLLDVGGGFEDALFEQAAAVLRTAIEQYFPDRREEGVKIIAEPGRFYVSKAFRLAANIIARRAPLGGASTSTAAADCNEIDTPIAMSPSQEEKEDISDKPAVMYYINDGVYGAFNCILFDHQVVHPYVLSMRGSFHISPSEPTHISSVWGPTCDSIDCVSKKTVLPAALQVGDWLGFDNMGAYTVCAASQFNGFEVSNVIYTTGGAGGFEVRSTLAAFAAAGQGMGV</sequence>
<keyword evidence="3 9" id="KW-0663">Pyridoxal phosphate</keyword>
<evidence type="ECO:0000256" key="6">
    <source>
        <dbReference type="ARBA" id="ARBA00034138"/>
    </source>
</evidence>
<feature type="domain" description="Orn/DAP/Arg decarboxylase 2 C-terminal" evidence="11">
    <location>
        <begin position="349"/>
        <end position="480"/>
    </location>
</feature>
<dbReference type="PANTHER" id="PTHR11482:SF6">
    <property type="entry name" value="ORNITHINE DECARBOXYLASE 1-RELATED"/>
    <property type="match status" value="1"/>
</dbReference>
<dbReference type="CDD" id="cd00622">
    <property type="entry name" value="PLPDE_III_ODC"/>
    <property type="match status" value="1"/>
</dbReference>
<protein>
    <recommendedName>
        <fullName evidence="6">ornithine decarboxylase</fullName>
        <ecNumber evidence="6">4.1.1.17</ecNumber>
    </recommendedName>
</protein>
<comment type="cofactor">
    <cofactor evidence="1 9">
        <name>pyridoxal 5'-phosphate</name>
        <dbReference type="ChEBI" id="CHEBI:597326"/>
    </cofactor>
</comment>
<dbReference type="InterPro" id="IPR022653">
    <property type="entry name" value="De-COase2_pyr-phos_BS"/>
</dbReference>
<dbReference type="InterPro" id="IPR000183">
    <property type="entry name" value="Orn/DAP/Arg_de-COase"/>
</dbReference>
<dbReference type="Pfam" id="PF00278">
    <property type="entry name" value="Orn_DAP_Arg_deC"/>
    <property type="match status" value="1"/>
</dbReference>
<evidence type="ECO:0000313" key="13">
    <source>
        <dbReference type="EMBL" id="CAA7265753.1"/>
    </source>
</evidence>
<gene>
    <name evidence="13" type="ORF">AAE3_LOCUS7931</name>
</gene>
<evidence type="ECO:0000256" key="10">
    <source>
        <dbReference type="RuleBase" id="RU003737"/>
    </source>
</evidence>
<dbReference type="Gene3D" id="2.40.37.10">
    <property type="entry name" value="Lyase, Ornithine Decarboxylase, Chain A, domain 1"/>
    <property type="match status" value="1"/>
</dbReference>
<comment type="subunit">
    <text evidence="7">Homodimer. Only the dimer is catalytically active, as the active sites are constructed of residues from both monomers.</text>
</comment>
<evidence type="ECO:0000259" key="12">
    <source>
        <dbReference type="Pfam" id="PF02784"/>
    </source>
</evidence>
<comment type="pathway">
    <text evidence="5">Amine and polyamine biosynthesis; putrescine biosynthesis via L-ornithine pathway; putrescine from L-ornithine: step 1/1.</text>
</comment>
<dbReference type="InterPro" id="IPR029066">
    <property type="entry name" value="PLP-binding_barrel"/>
</dbReference>
<evidence type="ECO:0000256" key="2">
    <source>
        <dbReference type="ARBA" id="ARBA00008872"/>
    </source>
</evidence>
<evidence type="ECO:0000256" key="7">
    <source>
        <dbReference type="ARBA" id="ARBA00046672"/>
    </source>
</evidence>
<dbReference type="AlphaFoldDB" id="A0A8S0XLU6"/>
<evidence type="ECO:0000313" key="14">
    <source>
        <dbReference type="Proteomes" id="UP000467700"/>
    </source>
</evidence>
<dbReference type="GO" id="GO:0004586">
    <property type="term" value="F:ornithine decarboxylase activity"/>
    <property type="evidence" value="ECO:0007669"/>
    <property type="project" value="UniProtKB-EC"/>
</dbReference>
<comment type="catalytic activity">
    <reaction evidence="8">
        <text>L-ornithine + H(+) = putrescine + CO2</text>
        <dbReference type="Rhea" id="RHEA:22964"/>
        <dbReference type="ChEBI" id="CHEBI:15378"/>
        <dbReference type="ChEBI" id="CHEBI:16526"/>
        <dbReference type="ChEBI" id="CHEBI:46911"/>
        <dbReference type="ChEBI" id="CHEBI:326268"/>
        <dbReference type="EC" id="4.1.1.17"/>
    </reaction>
</comment>
<dbReference type="InterPro" id="IPR022644">
    <property type="entry name" value="De-COase2_N"/>
</dbReference>
<dbReference type="FunFam" id="3.20.20.10:FF:000005">
    <property type="entry name" value="Ornithine decarboxylase"/>
    <property type="match status" value="1"/>
</dbReference>
<comment type="similarity">
    <text evidence="2 10">Belongs to the Orn/Lys/Arg decarboxylase class-II family.</text>
</comment>
<reference evidence="13 14" key="1">
    <citation type="submission" date="2020-01" db="EMBL/GenBank/DDBJ databases">
        <authorList>
            <person name="Gupta K D."/>
        </authorList>
    </citation>
    <scope>NUCLEOTIDE SEQUENCE [LARGE SCALE GENOMIC DNA]</scope>
</reference>
<evidence type="ECO:0000256" key="3">
    <source>
        <dbReference type="ARBA" id="ARBA00022898"/>
    </source>
</evidence>
<dbReference type="Proteomes" id="UP000467700">
    <property type="component" value="Unassembled WGS sequence"/>
</dbReference>
<evidence type="ECO:0000256" key="5">
    <source>
        <dbReference type="ARBA" id="ARBA00034115"/>
    </source>
</evidence>
<dbReference type="Pfam" id="PF02784">
    <property type="entry name" value="Orn_Arg_deC_N"/>
    <property type="match status" value="1"/>
</dbReference>
<evidence type="ECO:0000256" key="1">
    <source>
        <dbReference type="ARBA" id="ARBA00001933"/>
    </source>
</evidence>
<dbReference type="EC" id="4.1.1.17" evidence="6"/>
<evidence type="ECO:0000256" key="9">
    <source>
        <dbReference type="PIRSR" id="PIRSR600183-50"/>
    </source>
</evidence>
<accession>A0A8S0XLU6</accession>
<organism evidence="13 14">
    <name type="scientific">Cyclocybe aegerita</name>
    <name type="common">Black poplar mushroom</name>
    <name type="synonym">Agrocybe aegerita</name>
    <dbReference type="NCBI Taxonomy" id="1973307"/>
    <lineage>
        <taxon>Eukaryota</taxon>
        <taxon>Fungi</taxon>
        <taxon>Dikarya</taxon>
        <taxon>Basidiomycota</taxon>
        <taxon>Agaricomycotina</taxon>
        <taxon>Agaricomycetes</taxon>
        <taxon>Agaricomycetidae</taxon>
        <taxon>Agaricales</taxon>
        <taxon>Agaricineae</taxon>
        <taxon>Bolbitiaceae</taxon>
        <taxon>Cyclocybe</taxon>
    </lineage>
</organism>
<feature type="modified residue" description="N6-(pyridoxal phosphate)lysine" evidence="9">
    <location>
        <position position="138"/>
    </location>
</feature>
<dbReference type="PRINTS" id="PR01182">
    <property type="entry name" value="ORNDCRBXLASE"/>
</dbReference>
<proteinExistence type="inferred from homology"/>
<dbReference type="PANTHER" id="PTHR11482">
    <property type="entry name" value="ARGININE/DIAMINOPIMELATE/ORNITHINE DECARBOXYLASE"/>
    <property type="match status" value="1"/>
</dbReference>
<dbReference type="InterPro" id="IPR022643">
    <property type="entry name" value="De-COase2_C"/>
</dbReference>
<feature type="active site" description="Proton donor" evidence="9">
    <location>
        <position position="452"/>
    </location>
</feature>
<name>A0A8S0XLU6_CYCAE</name>
<evidence type="ECO:0000256" key="8">
    <source>
        <dbReference type="ARBA" id="ARBA00049127"/>
    </source>
</evidence>
<keyword evidence="4" id="KW-0456">Lyase</keyword>